<feature type="chain" id="PRO_5005891109" evidence="6">
    <location>
        <begin position="17"/>
        <end position="426"/>
    </location>
</feature>
<protein>
    <submittedName>
        <fullName evidence="8">Hexosyltransferase</fullName>
    </submittedName>
</protein>
<dbReference type="WBParaSite" id="PTRK_0000220200.1">
    <property type="protein sequence ID" value="PTRK_0000220200.1"/>
    <property type="gene ID" value="PTRK_0000220200"/>
</dbReference>
<evidence type="ECO:0000313" key="8">
    <source>
        <dbReference type="WBParaSite" id="PTRK_0000220200.1"/>
    </source>
</evidence>
<keyword evidence="4" id="KW-0472">Membrane</keyword>
<keyword evidence="3" id="KW-0808">Transferase</keyword>
<dbReference type="PANTHER" id="PTHR46671">
    <property type="entry name" value="PROTEIN CBG11221"/>
    <property type="match status" value="1"/>
</dbReference>
<organism evidence="7 8">
    <name type="scientific">Parastrongyloides trichosuri</name>
    <name type="common">Possum-specific nematode worm</name>
    <dbReference type="NCBI Taxonomy" id="131310"/>
    <lineage>
        <taxon>Eukaryota</taxon>
        <taxon>Metazoa</taxon>
        <taxon>Ecdysozoa</taxon>
        <taxon>Nematoda</taxon>
        <taxon>Chromadorea</taxon>
        <taxon>Rhabditida</taxon>
        <taxon>Tylenchina</taxon>
        <taxon>Panagrolaimomorpha</taxon>
        <taxon>Strongyloidoidea</taxon>
        <taxon>Strongyloididae</taxon>
        <taxon>Parastrongyloides</taxon>
    </lineage>
</organism>
<keyword evidence="5" id="KW-0325">Glycoprotein</keyword>
<dbReference type="AlphaFoldDB" id="A0A0N4Z5A0"/>
<evidence type="ECO:0000256" key="1">
    <source>
        <dbReference type="ARBA" id="ARBA00004606"/>
    </source>
</evidence>
<evidence type="ECO:0000313" key="7">
    <source>
        <dbReference type="Proteomes" id="UP000038045"/>
    </source>
</evidence>
<dbReference type="Pfam" id="PF02485">
    <property type="entry name" value="Branch"/>
    <property type="match status" value="1"/>
</dbReference>
<comment type="subcellular location">
    <subcellularLocation>
        <location evidence="1">Membrane</location>
        <topology evidence="1">Single-pass type II membrane protein</topology>
    </subcellularLocation>
</comment>
<name>A0A0N4Z5A0_PARTI</name>
<dbReference type="Proteomes" id="UP000038045">
    <property type="component" value="Unplaced"/>
</dbReference>
<keyword evidence="2" id="KW-0328">Glycosyltransferase</keyword>
<dbReference type="GO" id="GO:0016757">
    <property type="term" value="F:glycosyltransferase activity"/>
    <property type="evidence" value="ECO:0007669"/>
    <property type="project" value="UniProtKB-KW"/>
</dbReference>
<evidence type="ECO:0000256" key="5">
    <source>
        <dbReference type="ARBA" id="ARBA00023180"/>
    </source>
</evidence>
<dbReference type="PANTHER" id="PTHR46671:SF7">
    <property type="entry name" value="CORE-2_I-BRANCHING ENZYME"/>
    <property type="match status" value="1"/>
</dbReference>
<dbReference type="GO" id="GO:0016020">
    <property type="term" value="C:membrane"/>
    <property type="evidence" value="ECO:0007669"/>
    <property type="project" value="UniProtKB-SubCell"/>
</dbReference>
<evidence type="ECO:0000256" key="3">
    <source>
        <dbReference type="ARBA" id="ARBA00022679"/>
    </source>
</evidence>
<sequence length="426" mass="50278">MYLIFLFLYIIIITFAINENFNLNNEVWNPRGMNLKCSSFFKNNVKYIRKMKTMRFGEEYIPSNLSMACDDIKKRGIYSSKPFSKEEEDFPIAYARNVHKSYAIIELMLLTSYSPQNHYCFNVDLKNKELLEKVKKLANCFDNVYVGDKQFEMNSSGKGGVKAHYECMIKLINKKWKYLLIAQTDDLLMKTNREIIDILKTLNGYPLFTLHKLPKSWQRYDYNVSWTYKNVNIFKKGDPRRKNNKIMNSNINIHVGFVGSAFPYETIEYIVKKLNIEKFLNMTDKDYYGVDEIVWPTLLLNEHLNVPGRLDPSCIANVMLDGDLIKYVRRYLPKDKGHCKTKVLHHSVCDFGIENLHELKYLPHIYAYRIRPQFDYGAFFCWEEYIYRKMHKNNYIKNIPATYKTHGSAFYASRIDNGGPRKCLLG</sequence>
<evidence type="ECO:0000256" key="2">
    <source>
        <dbReference type="ARBA" id="ARBA00022676"/>
    </source>
</evidence>
<dbReference type="STRING" id="131310.A0A0N4Z5A0"/>
<dbReference type="InterPro" id="IPR003406">
    <property type="entry name" value="Glyco_trans_14"/>
</dbReference>
<accession>A0A0N4Z5A0</accession>
<evidence type="ECO:0000256" key="4">
    <source>
        <dbReference type="ARBA" id="ARBA00023136"/>
    </source>
</evidence>
<keyword evidence="7" id="KW-1185">Reference proteome</keyword>
<proteinExistence type="predicted"/>
<reference evidence="8" key="1">
    <citation type="submission" date="2017-02" db="UniProtKB">
        <authorList>
            <consortium name="WormBaseParasite"/>
        </authorList>
    </citation>
    <scope>IDENTIFICATION</scope>
</reference>
<keyword evidence="6" id="KW-0732">Signal</keyword>
<evidence type="ECO:0000256" key="6">
    <source>
        <dbReference type="SAM" id="SignalP"/>
    </source>
</evidence>
<feature type="signal peptide" evidence="6">
    <location>
        <begin position="1"/>
        <end position="16"/>
    </location>
</feature>